<evidence type="ECO:0000313" key="3">
    <source>
        <dbReference type="Proteomes" id="UP000191024"/>
    </source>
</evidence>
<dbReference type="Proteomes" id="UP000191024">
    <property type="component" value="Chromosome E"/>
</dbReference>
<evidence type="ECO:0000313" key="2">
    <source>
        <dbReference type="EMBL" id="SCU93503.1"/>
    </source>
</evidence>
<gene>
    <name evidence="2" type="ORF">LAMI_0E14598G</name>
</gene>
<reference evidence="2 3" key="1">
    <citation type="submission" date="2016-03" db="EMBL/GenBank/DDBJ databases">
        <authorList>
            <person name="Devillers H."/>
        </authorList>
    </citation>
    <scope>NUCLEOTIDE SEQUENCE [LARGE SCALE GENOMIC DNA]</scope>
    <source>
        <strain evidence="2">CBS 11717</strain>
    </source>
</reference>
<feature type="domain" description="PRELI/MSF1" evidence="1">
    <location>
        <begin position="1"/>
        <end position="172"/>
    </location>
</feature>
<dbReference type="STRING" id="1230905.A0A1G4JRP8"/>
<dbReference type="GO" id="GO:0005758">
    <property type="term" value="C:mitochondrial intermembrane space"/>
    <property type="evidence" value="ECO:0007669"/>
    <property type="project" value="InterPro"/>
</dbReference>
<sequence length="177" mass="20809">MVLWHRNTHTFDKDFRTVSLAFFNRYPNPYAGHVLSIDTLSQEVDSNGLLKVRRLIKKTGRLPQWVKPLLGRVSESWIVEISEVDPHSGQLRTYTRNLDHTKIIKVEEFTTYIYDKELGKTHVSSNVKFSSDFRVGIKSRIEQWSQNKFAENIKRSRMGMTFVMDKLEEQYKVVKAQ</sequence>
<protein>
    <submittedName>
        <fullName evidence="2">LAMI_0E14598g1_1</fullName>
    </submittedName>
</protein>
<proteinExistence type="predicted"/>
<dbReference type="InterPro" id="IPR037365">
    <property type="entry name" value="Slowmo/Ups"/>
</dbReference>
<evidence type="ECO:0000259" key="1">
    <source>
        <dbReference type="PROSITE" id="PS50904"/>
    </source>
</evidence>
<dbReference type="OrthoDB" id="341300at2759"/>
<name>A0A1G4JRP8_9SACH</name>
<dbReference type="AlphaFoldDB" id="A0A1G4JRP8"/>
<keyword evidence="3" id="KW-1185">Reference proteome</keyword>
<organism evidence="2 3">
    <name type="scientific">Lachancea mirantina</name>
    <dbReference type="NCBI Taxonomy" id="1230905"/>
    <lineage>
        <taxon>Eukaryota</taxon>
        <taxon>Fungi</taxon>
        <taxon>Dikarya</taxon>
        <taxon>Ascomycota</taxon>
        <taxon>Saccharomycotina</taxon>
        <taxon>Saccharomycetes</taxon>
        <taxon>Saccharomycetales</taxon>
        <taxon>Saccharomycetaceae</taxon>
        <taxon>Lachancea</taxon>
    </lineage>
</organism>
<dbReference type="InterPro" id="IPR006797">
    <property type="entry name" value="PRELI/MSF1_dom"/>
</dbReference>
<accession>A0A1G4JRP8</accession>
<dbReference type="PANTHER" id="PTHR11158">
    <property type="entry name" value="MSF1/PX19 RELATED"/>
    <property type="match status" value="1"/>
</dbReference>
<dbReference type="PROSITE" id="PS50904">
    <property type="entry name" value="PRELI_MSF1"/>
    <property type="match status" value="1"/>
</dbReference>
<dbReference type="Pfam" id="PF04707">
    <property type="entry name" value="PRELI"/>
    <property type="match status" value="1"/>
</dbReference>
<dbReference type="EMBL" id="LT598465">
    <property type="protein sequence ID" value="SCU93503.1"/>
    <property type="molecule type" value="Genomic_DNA"/>
</dbReference>